<dbReference type="SUPFAM" id="SSF48179">
    <property type="entry name" value="6-phosphogluconate dehydrogenase C-terminal domain-like"/>
    <property type="match status" value="1"/>
</dbReference>
<evidence type="ECO:0000256" key="1">
    <source>
        <dbReference type="ARBA" id="ARBA00004994"/>
    </source>
</evidence>
<dbReference type="InterPro" id="IPR013332">
    <property type="entry name" value="KPR_N"/>
</dbReference>
<dbReference type="InterPro" id="IPR036291">
    <property type="entry name" value="NAD(P)-bd_dom_sf"/>
</dbReference>
<name>A0ABT8ADQ8_9PROT</name>
<keyword evidence="6 10" id="KW-0521">NADP</keyword>
<evidence type="ECO:0000313" key="13">
    <source>
        <dbReference type="EMBL" id="MDN3567479.1"/>
    </source>
</evidence>
<sequence length="329" mass="34273">MKVCIYGAGAVGCYLAGRLHRGGAQVSVVARGANLAAIRERGITVETPARRWQSPVAASDDPAALGPQDAVIVAVKAPALPAIAPGLAQLLGDGTPVAFVMNGIPWWYFAHHGGPMDGRRLPRIDPGDAMWTTVGPDRALGGVILASCDLVAPGEVHVETPKSTLYLGEPAGGTARAEALAALLRDDDFTVAAVADIRQAIWAKLQMNLCSGLFGCLSNRAPSATFHIPAVAEAVRRVAAEAGAIAAAMGHPTQFDAEANIARATKQVHRSSIVQDLDAGRPMEFHPTFGTPQECARMMGVPTPTMDLLIALVEARARAAGAYPTETQA</sequence>
<evidence type="ECO:0000256" key="7">
    <source>
        <dbReference type="ARBA" id="ARBA00023002"/>
    </source>
</evidence>
<dbReference type="RefSeq" id="WP_290319515.1">
    <property type="nucleotide sequence ID" value="NZ_JAUFPN010000194.1"/>
</dbReference>
<feature type="domain" description="Ketopantoate reductase N-terminal" evidence="11">
    <location>
        <begin position="3"/>
        <end position="170"/>
    </location>
</feature>
<feature type="domain" description="Ketopantoate reductase C-terminal" evidence="12">
    <location>
        <begin position="196"/>
        <end position="316"/>
    </location>
</feature>
<protein>
    <recommendedName>
        <fullName evidence="4 10">2-dehydropantoate 2-reductase</fullName>
        <ecNumber evidence="3 10">1.1.1.169</ecNumber>
    </recommendedName>
    <alternativeName>
        <fullName evidence="8 10">Ketopantoate reductase</fullName>
    </alternativeName>
</protein>
<evidence type="ECO:0000256" key="2">
    <source>
        <dbReference type="ARBA" id="ARBA00007870"/>
    </source>
</evidence>
<evidence type="ECO:0000256" key="5">
    <source>
        <dbReference type="ARBA" id="ARBA00022655"/>
    </source>
</evidence>
<dbReference type="InterPro" id="IPR008927">
    <property type="entry name" value="6-PGluconate_DH-like_C_sf"/>
</dbReference>
<evidence type="ECO:0000256" key="8">
    <source>
        <dbReference type="ARBA" id="ARBA00032024"/>
    </source>
</evidence>
<organism evidence="13 14">
    <name type="scientific">Paeniroseomonas aquatica</name>
    <dbReference type="NCBI Taxonomy" id="373043"/>
    <lineage>
        <taxon>Bacteria</taxon>
        <taxon>Pseudomonadati</taxon>
        <taxon>Pseudomonadota</taxon>
        <taxon>Alphaproteobacteria</taxon>
        <taxon>Acetobacterales</taxon>
        <taxon>Acetobacteraceae</taxon>
        <taxon>Paeniroseomonas</taxon>
    </lineage>
</organism>
<dbReference type="InterPro" id="IPR003710">
    <property type="entry name" value="ApbA"/>
</dbReference>
<accession>A0ABT8ADQ8</accession>
<comment type="caution">
    <text evidence="13">The sequence shown here is derived from an EMBL/GenBank/DDBJ whole genome shotgun (WGS) entry which is preliminary data.</text>
</comment>
<dbReference type="EC" id="1.1.1.169" evidence="3 10"/>
<comment type="function">
    <text evidence="10">Catalyzes the NADPH-dependent reduction of ketopantoate into pantoic acid.</text>
</comment>
<evidence type="ECO:0000313" key="14">
    <source>
        <dbReference type="Proteomes" id="UP001529369"/>
    </source>
</evidence>
<dbReference type="GO" id="GO:0008677">
    <property type="term" value="F:2-dehydropantoate 2-reductase activity"/>
    <property type="evidence" value="ECO:0007669"/>
    <property type="project" value="UniProtKB-EC"/>
</dbReference>
<comment type="pathway">
    <text evidence="1 10">Cofactor biosynthesis; (R)-pantothenate biosynthesis; (R)-pantoate from 3-methyl-2-oxobutanoate: step 2/2.</text>
</comment>
<dbReference type="PANTHER" id="PTHR21708">
    <property type="entry name" value="PROBABLE 2-DEHYDROPANTOATE 2-REDUCTASE"/>
    <property type="match status" value="1"/>
</dbReference>
<dbReference type="Proteomes" id="UP001529369">
    <property type="component" value="Unassembled WGS sequence"/>
</dbReference>
<evidence type="ECO:0000256" key="3">
    <source>
        <dbReference type="ARBA" id="ARBA00013014"/>
    </source>
</evidence>
<dbReference type="Pfam" id="PF08546">
    <property type="entry name" value="ApbA_C"/>
    <property type="match status" value="1"/>
</dbReference>
<comment type="catalytic activity">
    <reaction evidence="9 10">
        <text>(R)-pantoate + NADP(+) = 2-dehydropantoate + NADPH + H(+)</text>
        <dbReference type="Rhea" id="RHEA:16233"/>
        <dbReference type="ChEBI" id="CHEBI:11561"/>
        <dbReference type="ChEBI" id="CHEBI:15378"/>
        <dbReference type="ChEBI" id="CHEBI:15980"/>
        <dbReference type="ChEBI" id="CHEBI:57783"/>
        <dbReference type="ChEBI" id="CHEBI:58349"/>
        <dbReference type="EC" id="1.1.1.169"/>
    </reaction>
</comment>
<reference evidence="14" key="1">
    <citation type="journal article" date="2019" name="Int. J. Syst. Evol. Microbiol.">
        <title>The Global Catalogue of Microorganisms (GCM) 10K type strain sequencing project: providing services to taxonomists for standard genome sequencing and annotation.</title>
        <authorList>
            <consortium name="The Broad Institute Genomics Platform"/>
            <consortium name="The Broad Institute Genome Sequencing Center for Infectious Disease"/>
            <person name="Wu L."/>
            <person name="Ma J."/>
        </authorList>
    </citation>
    <scope>NUCLEOTIDE SEQUENCE [LARGE SCALE GENOMIC DNA]</scope>
    <source>
        <strain evidence="14">CECT 7131</strain>
    </source>
</reference>
<keyword evidence="5 10" id="KW-0566">Pantothenate biosynthesis</keyword>
<gene>
    <name evidence="13" type="ORF">QWZ14_24130</name>
</gene>
<keyword evidence="14" id="KW-1185">Reference proteome</keyword>
<proteinExistence type="inferred from homology"/>
<dbReference type="EMBL" id="JAUFPN010000194">
    <property type="protein sequence ID" value="MDN3567479.1"/>
    <property type="molecule type" value="Genomic_DNA"/>
</dbReference>
<dbReference type="Gene3D" id="3.40.50.720">
    <property type="entry name" value="NAD(P)-binding Rossmann-like Domain"/>
    <property type="match status" value="1"/>
</dbReference>
<dbReference type="InterPro" id="IPR013752">
    <property type="entry name" value="KPA_reductase"/>
</dbReference>
<dbReference type="InterPro" id="IPR051402">
    <property type="entry name" value="KPR-Related"/>
</dbReference>
<keyword evidence="7 10" id="KW-0560">Oxidoreductase</keyword>
<dbReference type="SUPFAM" id="SSF51735">
    <property type="entry name" value="NAD(P)-binding Rossmann-fold domains"/>
    <property type="match status" value="1"/>
</dbReference>
<dbReference type="Gene3D" id="1.10.1040.10">
    <property type="entry name" value="N-(1-d-carboxylethyl)-l-norvaline Dehydrogenase, domain 2"/>
    <property type="match status" value="1"/>
</dbReference>
<evidence type="ECO:0000256" key="10">
    <source>
        <dbReference type="RuleBase" id="RU362068"/>
    </source>
</evidence>
<evidence type="ECO:0000256" key="4">
    <source>
        <dbReference type="ARBA" id="ARBA00019465"/>
    </source>
</evidence>
<evidence type="ECO:0000256" key="9">
    <source>
        <dbReference type="ARBA" id="ARBA00048793"/>
    </source>
</evidence>
<evidence type="ECO:0000256" key="6">
    <source>
        <dbReference type="ARBA" id="ARBA00022857"/>
    </source>
</evidence>
<comment type="similarity">
    <text evidence="2 10">Belongs to the ketopantoate reductase family.</text>
</comment>
<dbReference type="PANTHER" id="PTHR21708:SF45">
    <property type="entry name" value="2-DEHYDROPANTOATE 2-REDUCTASE"/>
    <property type="match status" value="1"/>
</dbReference>
<dbReference type="NCBIfam" id="NF005089">
    <property type="entry name" value="PRK06522.1-4"/>
    <property type="match status" value="1"/>
</dbReference>
<evidence type="ECO:0000259" key="11">
    <source>
        <dbReference type="Pfam" id="PF02558"/>
    </source>
</evidence>
<dbReference type="Pfam" id="PF02558">
    <property type="entry name" value="ApbA"/>
    <property type="match status" value="1"/>
</dbReference>
<dbReference type="NCBIfam" id="TIGR00745">
    <property type="entry name" value="apbA_panE"/>
    <property type="match status" value="1"/>
</dbReference>
<evidence type="ECO:0000259" key="12">
    <source>
        <dbReference type="Pfam" id="PF08546"/>
    </source>
</evidence>
<dbReference type="InterPro" id="IPR013328">
    <property type="entry name" value="6PGD_dom2"/>
</dbReference>